<dbReference type="GO" id="GO:0006355">
    <property type="term" value="P:regulation of DNA-templated transcription"/>
    <property type="evidence" value="ECO:0007669"/>
    <property type="project" value="InterPro"/>
</dbReference>
<evidence type="ECO:0008006" key="4">
    <source>
        <dbReference type="Google" id="ProtNLM"/>
    </source>
</evidence>
<dbReference type="PANTHER" id="PTHR36167:SF4">
    <property type="entry name" value="FUNGAL N-TERMINAL DOMAIN-CONTAINING PROTEIN"/>
    <property type="match status" value="1"/>
</dbReference>
<dbReference type="Proteomes" id="UP000799291">
    <property type="component" value="Unassembled WGS sequence"/>
</dbReference>
<evidence type="ECO:0000313" key="3">
    <source>
        <dbReference type="Proteomes" id="UP000799291"/>
    </source>
</evidence>
<accession>A0A6G1JKX7</accession>
<gene>
    <name evidence="2" type="ORF">K458DRAFT_269723</name>
</gene>
<organism evidence="2 3">
    <name type="scientific">Lentithecium fluviatile CBS 122367</name>
    <dbReference type="NCBI Taxonomy" id="1168545"/>
    <lineage>
        <taxon>Eukaryota</taxon>
        <taxon>Fungi</taxon>
        <taxon>Dikarya</taxon>
        <taxon>Ascomycota</taxon>
        <taxon>Pezizomycotina</taxon>
        <taxon>Dothideomycetes</taxon>
        <taxon>Pleosporomycetidae</taxon>
        <taxon>Pleosporales</taxon>
        <taxon>Massarineae</taxon>
        <taxon>Lentitheciaceae</taxon>
        <taxon>Lentithecium</taxon>
    </lineage>
</organism>
<protein>
    <recommendedName>
        <fullName evidence="4">Fungal N-terminal domain-containing protein</fullName>
    </recommendedName>
</protein>
<dbReference type="PANTHER" id="PTHR36167">
    <property type="entry name" value="C2H2 FINGER DOMAIN TRANSCRIPTION FACTOR (EUROFUNG)-RELATED"/>
    <property type="match status" value="1"/>
</dbReference>
<feature type="region of interest" description="Disordered" evidence="1">
    <location>
        <begin position="173"/>
        <end position="203"/>
    </location>
</feature>
<reference evidence="2" key="1">
    <citation type="journal article" date="2020" name="Stud. Mycol.">
        <title>101 Dothideomycetes genomes: a test case for predicting lifestyles and emergence of pathogens.</title>
        <authorList>
            <person name="Haridas S."/>
            <person name="Albert R."/>
            <person name="Binder M."/>
            <person name="Bloem J."/>
            <person name="Labutti K."/>
            <person name="Salamov A."/>
            <person name="Andreopoulos B."/>
            <person name="Baker S."/>
            <person name="Barry K."/>
            <person name="Bills G."/>
            <person name="Bluhm B."/>
            <person name="Cannon C."/>
            <person name="Castanera R."/>
            <person name="Culley D."/>
            <person name="Daum C."/>
            <person name="Ezra D."/>
            <person name="Gonzalez J."/>
            <person name="Henrissat B."/>
            <person name="Kuo A."/>
            <person name="Liang C."/>
            <person name="Lipzen A."/>
            <person name="Lutzoni F."/>
            <person name="Magnuson J."/>
            <person name="Mondo S."/>
            <person name="Nolan M."/>
            <person name="Ohm R."/>
            <person name="Pangilinan J."/>
            <person name="Park H.-J."/>
            <person name="Ramirez L."/>
            <person name="Alfaro M."/>
            <person name="Sun H."/>
            <person name="Tritt A."/>
            <person name="Yoshinaga Y."/>
            <person name="Zwiers L.-H."/>
            <person name="Turgeon B."/>
            <person name="Goodwin S."/>
            <person name="Spatafora J."/>
            <person name="Crous P."/>
            <person name="Grigoriev I."/>
        </authorList>
    </citation>
    <scope>NUCLEOTIDE SEQUENCE</scope>
    <source>
        <strain evidence="2">CBS 122367</strain>
    </source>
</reference>
<dbReference type="InterPro" id="IPR039327">
    <property type="entry name" value="CON7-like"/>
</dbReference>
<evidence type="ECO:0000256" key="1">
    <source>
        <dbReference type="SAM" id="MobiDB-lite"/>
    </source>
</evidence>
<dbReference type="AlphaFoldDB" id="A0A6G1JKX7"/>
<proteinExistence type="predicted"/>
<dbReference type="EMBL" id="MU005570">
    <property type="protein sequence ID" value="KAF2690809.1"/>
    <property type="molecule type" value="Genomic_DNA"/>
</dbReference>
<dbReference type="OrthoDB" id="5431013at2759"/>
<name>A0A6G1JKX7_9PLEO</name>
<evidence type="ECO:0000313" key="2">
    <source>
        <dbReference type="EMBL" id="KAF2690809.1"/>
    </source>
</evidence>
<sequence length="276" mass="30897">MAEIGLIASVLQVAGAGLKLSQTLYQYADSVASADRRVKDIATEVKLTSRIIEELGTLFGLQETSRLLSENALQTANETVQECSSVFMELDAALKKTKKNTLGRLMLPFRESKIELLRRHIDTLKSTLQLLLQVLTHAHQVAAQKLNREAEEQQREEIKKLLREKKESEKRYEESLRNYSMSEDSTVLDDDELDKGSQKPPTERNMLAATSSIGSSITVKTLEECVRHIQGLLDDIEALQKVLSDQADATDHSDHHQSVVGSYFRARGQLDSVFLG</sequence>
<keyword evidence="3" id="KW-1185">Reference proteome</keyword>
<feature type="non-terminal residue" evidence="2">
    <location>
        <position position="276"/>
    </location>
</feature>